<dbReference type="Gene3D" id="3.20.20.70">
    <property type="entry name" value="Aldolase class I"/>
    <property type="match status" value="1"/>
</dbReference>
<dbReference type="OrthoDB" id="1711136at2759"/>
<proteinExistence type="predicted"/>
<dbReference type="STRING" id="1890683.A0A427YS27"/>
<dbReference type="Proteomes" id="UP000279259">
    <property type="component" value="Unassembled WGS sequence"/>
</dbReference>
<organism evidence="2 3">
    <name type="scientific">Saitozyma podzolica</name>
    <dbReference type="NCBI Taxonomy" id="1890683"/>
    <lineage>
        <taxon>Eukaryota</taxon>
        <taxon>Fungi</taxon>
        <taxon>Dikarya</taxon>
        <taxon>Basidiomycota</taxon>
        <taxon>Agaricomycotina</taxon>
        <taxon>Tremellomycetes</taxon>
        <taxon>Tremellales</taxon>
        <taxon>Trimorphomycetaceae</taxon>
        <taxon>Saitozyma</taxon>
    </lineage>
</organism>
<evidence type="ECO:0000256" key="1">
    <source>
        <dbReference type="ARBA" id="ARBA00023270"/>
    </source>
</evidence>
<dbReference type="SUPFAM" id="SSF51569">
    <property type="entry name" value="Aldolase"/>
    <property type="match status" value="1"/>
</dbReference>
<evidence type="ECO:0008006" key="4">
    <source>
        <dbReference type="Google" id="ProtNLM"/>
    </source>
</evidence>
<name>A0A427YS27_9TREE</name>
<keyword evidence="1" id="KW-0704">Schiff base</keyword>
<keyword evidence="3" id="KW-1185">Reference proteome</keyword>
<comment type="caution">
    <text evidence="2">The sequence shown here is derived from an EMBL/GenBank/DDBJ whole genome shotgun (WGS) entry which is preliminary data.</text>
</comment>
<reference evidence="2 3" key="1">
    <citation type="submission" date="2018-11" db="EMBL/GenBank/DDBJ databases">
        <title>Genome sequence of Saitozyma podzolica DSM 27192.</title>
        <authorList>
            <person name="Aliyu H."/>
            <person name="Gorte O."/>
            <person name="Ochsenreither K."/>
        </authorList>
    </citation>
    <scope>NUCLEOTIDE SEQUENCE [LARGE SCALE GENOMIC DNA]</scope>
    <source>
        <strain evidence="2 3">DSM 27192</strain>
    </source>
</reference>
<dbReference type="GO" id="GO:0004801">
    <property type="term" value="F:transaldolase activity"/>
    <property type="evidence" value="ECO:0007669"/>
    <property type="project" value="TreeGrafter"/>
</dbReference>
<dbReference type="PANTHER" id="PTHR10683:SF39">
    <property type="entry name" value="TRANSALDOLASE"/>
    <property type="match status" value="1"/>
</dbReference>
<protein>
    <recommendedName>
        <fullName evidence="4">Transaldolase</fullName>
    </recommendedName>
</protein>
<evidence type="ECO:0000313" key="2">
    <source>
        <dbReference type="EMBL" id="RSH93855.1"/>
    </source>
</evidence>
<gene>
    <name evidence="2" type="ORF">EHS25_006504</name>
</gene>
<dbReference type="PANTHER" id="PTHR10683">
    <property type="entry name" value="TRANSALDOLASE"/>
    <property type="match status" value="1"/>
</dbReference>
<dbReference type="GO" id="GO:0005975">
    <property type="term" value="P:carbohydrate metabolic process"/>
    <property type="evidence" value="ECO:0007669"/>
    <property type="project" value="InterPro"/>
</dbReference>
<evidence type="ECO:0000313" key="3">
    <source>
        <dbReference type="Proteomes" id="UP000279259"/>
    </source>
</evidence>
<dbReference type="AlphaFoldDB" id="A0A427YS27"/>
<dbReference type="InterPro" id="IPR001585">
    <property type="entry name" value="TAL/FSA"/>
</dbReference>
<dbReference type="Pfam" id="PF00923">
    <property type="entry name" value="TAL_FSA"/>
    <property type="match status" value="1"/>
</dbReference>
<dbReference type="EMBL" id="RSCD01000003">
    <property type="protein sequence ID" value="RSH93855.1"/>
    <property type="molecule type" value="Genomic_DNA"/>
</dbReference>
<accession>A0A427YS27</accession>
<sequence length="387" mass="42948">MISKSSPSLLEQLEAAGVKVDVDSMDPKIAAGLPFTPHDMTSNQLLVNEQLQNPENKELVEKTIREMKGASWEDVHTVLTARFAKRVFPHIQGRVLAQTSPRNAYDKDKIVAHARAYAKAYNAEGISNDRFCIKVPTTTAGAQAAVILLKDNIRTLGTSLFSLPQAIAASQAGMLSISPYYNEVRAHVEVDLWPDVEDPATQHPMSYRMIHIRDTYRKLAKETGKTQPMIKSASILAHAVVSFITAREAMGMVELGADHATILVGCMDDLLSTSRLPTYTKKGEWQTRLRSRLDEPNVKWADWAAPAPTVSQERMAAMAKADPLGKKMNKDFEMASTDIDYLADGVLDKANEEDEVTRLRLHDALELFKGGEEESRVEIERLKGVYA</sequence>
<dbReference type="GO" id="GO:0009052">
    <property type="term" value="P:pentose-phosphate shunt, non-oxidative branch"/>
    <property type="evidence" value="ECO:0007669"/>
    <property type="project" value="TreeGrafter"/>
</dbReference>
<dbReference type="InterPro" id="IPR013785">
    <property type="entry name" value="Aldolase_TIM"/>
</dbReference>